<organism evidence="1 2">
    <name type="scientific">Babesia bigemina</name>
    <dbReference type="NCBI Taxonomy" id="5866"/>
    <lineage>
        <taxon>Eukaryota</taxon>
        <taxon>Sar</taxon>
        <taxon>Alveolata</taxon>
        <taxon>Apicomplexa</taxon>
        <taxon>Aconoidasida</taxon>
        <taxon>Piroplasmida</taxon>
        <taxon>Babesiidae</taxon>
        <taxon>Babesia</taxon>
    </lineage>
</organism>
<dbReference type="EMBL" id="LK391707">
    <property type="protein sequence ID" value="CDR94302.1"/>
    <property type="molecule type" value="Genomic_DNA"/>
</dbReference>
<dbReference type="RefSeq" id="XP_012766488.1">
    <property type="nucleotide sequence ID" value="XM_012911034.1"/>
</dbReference>
<proteinExistence type="predicted"/>
<keyword evidence="2" id="KW-1185">Reference proteome</keyword>
<protein>
    <submittedName>
        <fullName evidence="1">Uncharacterized protein</fullName>
    </submittedName>
</protein>
<gene>
    <name evidence="1" type="ORF">BBBOND_0106110</name>
</gene>
<dbReference type="VEuPathDB" id="PiroplasmaDB:BBBOND_0106110"/>
<name>A0A061D2L3_BABBI</name>
<dbReference type="AlphaFoldDB" id="A0A061D2L3"/>
<dbReference type="KEGG" id="bbig:BBBOND_0106110"/>
<dbReference type="OrthoDB" id="627829at2759"/>
<evidence type="ECO:0000313" key="1">
    <source>
        <dbReference type="EMBL" id="CDR94302.1"/>
    </source>
</evidence>
<dbReference type="Proteomes" id="UP000033188">
    <property type="component" value="Chromosome 1"/>
</dbReference>
<evidence type="ECO:0000313" key="2">
    <source>
        <dbReference type="Proteomes" id="UP000033188"/>
    </source>
</evidence>
<dbReference type="GeneID" id="24562843"/>
<accession>A0A061D2L3</accession>
<reference evidence="2" key="1">
    <citation type="journal article" date="2014" name="Nucleic Acids Res.">
        <title>The evolutionary dynamics of variant antigen genes in Babesia reveal a history of genomic innovation underlying host-parasite interaction.</title>
        <authorList>
            <person name="Jackson A.P."/>
            <person name="Otto T.D."/>
            <person name="Darby A."/>
            <person name="Ramaprasad A."/>
            <person name="Xia D."/>
            <person name="Echaide I.E."/>
            <person name="Farber M."/>
            <person name="Gahlot S."/>
            <person name="Gamble J."/>
            <person name="Gupta D."/>
            <person name="Gupta Y."/>
            <person name="Jackson L."/>
            <person name="Malandrin L."/>
            <person name="Malas T.B."/>
            <person name="Moussa E."/>
            <person name="Nair M."/>
            <person name="Reid A.J."/>
            <person name="Sanders M."/>
            <person name="Sharma J."/>
            <person name="Tracey A."/>
            <person name="Quail M.A."/>
            <person name="Weir W."/>
            <person name="Wastling J.M."/>
            <person name="Hall N."/>
            <person name="Willadsen P."/>
            <person name="Lingelbach K."/>
            <person name="Shiels B."/>
            <person name="Tait A."/>
            <person name="Berriman M."/>
            <person name="Allred D.R."/>
            <person name="Pain A."/>
        </authorList>
    </citation>
    <scope>NUCLEOTIDE SEQUENCE [LARGE SCALE GENOMIC DNA]</scope>
    <source>
        <strain evidence="2">Bond</strain>
    </source>
</reference>
<sequence length="422" mass="46793">MVYKSLTEAPHNLKEGIDWLMAVKGTDAEKNLKALGEAVHKFLADKPVGSMKVPTLEKIKSVSKEFLQKPRFKDLWYVKDMLDKFDGPMNKTRHMWLKRQTANYHSDYENIIQTAGITAKHMVENVNDVVDGFEKLLEKVKIPDQYKSAYTSEATWVASCGKRPQVCAVVFVGIAPMLYTGLRYVWDSARAAIRNGRNSSEEMGLKDVLKAVGYEEPGCNISISSSDIRSASNDVHPYILDKIYDIGGFWAFYGSQNVVTANDIEAGISDGVEEVMEPVEVEEPVDDVSGEEPVNAANVEEPVYSVKASEPVNAVNVEEPVHAVKASEPVNAVNVEEPLYTLRDVAELQHVEHVKPVKTRKFYMGSREVYGIPGVDIDMGLVNAWNFRKGKKPVKTLTGLGSDNIYYPGAPTVANLNAASFI</sequence>